<dbReference type="InterPro" id="IPR032799">
    <property type="entry name" value="TAXi_C"/>
</dbReference>
<dbReference type="PaxDb" id="4113-PGSC0003DMT400028148"/>
<dbReference type="InterPro" id="IPR034161">
    <property type="entry name" value="Pepsin-like_plant"/>
</dbReference>
<evidence type="ECO:0000256" key="1">
    <source>
        <dbReference type="ARBA" id="ARBA00007447"/>
    </source>
</evidence>
<dbReference type="GO" id="GO:0006508">
    <property type="term" value="P:proteolysis"/>
    <property type="evidence" value="ECO:0007669"/>
    <property type="project" value="UniProtKB-KW"/>
</dbReference>
<reference evidence="8" key="1">
    <citation type="journal article" date="2011" name="Nature">
        <title>Genome sequence and analysis of the tuber crop potato.</title>
        <authorList>
            <consortium name="The Potato Genome Sequencing Consortium"/>
        </authorList>
    </citation>
    <scope>NUCLEOTIDE SEQUENCE [LARGE SCALE GENOMIC DNA]</scope>
    <source>
        <strain evidence="8">cv. DM1-3 516 R44</strain>
    </source>
</reference>
<sequence length="505" mass="54902">MSSTYQPVKCNVNCTCNNDREQCIYERQYAEMSSSSGVLGEDIVSFGNQSELAPHRAVFGCENLKTGDLYSQHANGIMGLGQGDLSIVDQFVEKHVISDSFSLCYSGMDFGGGAMVLGGINPPSEMVFTHSDPLRRNLGVITNTLDKSYAFTLVSDGNNLYYNIELKGIHVAGKALNLNPQSFDGKHGTVLDSGTIYVYLPEAAFVAFKSVVMKELHSLREIEGPDPNYKYICFSDAGSSPSRSKFLISGSFKGAGAYCFGIFQNGKDPTTLLGGIIVRNTVVSYDRENARIGFWKTNCSKLWDTLNVSSSPPHPSLPSGMDNTNSTAYMTPALAPSEPLEYYAPAAYPTSKSSITIDRLSVGYILQYPIKLGLNQKLLPTDKSFIATDASSAAPDDSSVATEGLPVGYILQYQTTLGKNQKLVTTDEPFIATYKPSAAPEDSSVATYGLPVEYMLQYQAKLGQNQKFVQTGKSYIATYQLLVPTNQLFVATHDSFVKTIDLHVG</sequence>
<dbReference type="Gene3D" id="2.40.70.10">
    <property type="entry name" value="Acid Proteases"/>
    <property type="match status" value="3"/>
</dbReference>
<dbReference type="Pfam" id="PF14543">
    <property type="entry name" value="TAXi_N"/>
    <property type="match status" value="1"/>
</dbReference>
<protein>
    <submittedName>
        <fullName evidence="7">Aspartic proteinase nepenthesin-1</fullName>
    </submittedName>
</protein>
<feature type="domain" description="Peptidase A1" evidence="6">
    <location>
        <begin position="1"/>
        <end position="295"/>
    </location>
</feature>
<evidence type="ECO:0000256" key="2">
    <source>
        <dbReference type="ARBA" id="ARBA00022670"/>
    </source>
</evidence>
<dbReference type="SUPFAM" id="SSF50630">
    <property type="entry name" value="Acid proteases"/>
    <property type="match status" value="1"/>
</dbReference>
<dbReference type="PANTHER" id="PTHR13683">
    <property type="entry name" value="ASPARTYL PROTEASES"/>
    <property type="match status" value="1"/>
</dbReference>
<reference evidence="7" key="2">
    <citation type="submission" date="2015-06" db="UniProtKB">
        <authorList>
            <consortium name="EnsemblPlants"/>
        </authorList>
    </citation>
    <scope>IDENTIFICATION</scope>
    <source>
        <strain evidence="7">DM1-3 516 R44</strain>
    </source>
</reference>
<keyword evidence="4" id="KW-0378">Hydrolase</keyword>
<keyword evidence="5" id="KW-0325">Glycoprotein</keyword>
<proteinExistence type="inferred from homology"/>
<dbReference type="InterPro" id="IPR001461">
    <property type="entry name" value="Aspartic_peptidase_A1"/>
</dbReference>
<dbReference type="PANTHER" id="PTHR13683:SF817">
    <property type="entry name" value="OS07G0592200 PROTEIN"/>
    <property type="match status" value="1"/>
</dbReference>
<dbReference type="Proteomes" id="UP000011115">
    <property type="component" value="Unassembled WGS sequence"/>
</dbReference>
<evidence type="ECO:0000256" key="5">
    <source>
        <dbReference type="ARBA" id="ARBA00023180"/>
    </source>
</evidence>
<dbReference type="Gramene" id="PGSC0003DMT400028148">
    <property type="protein sequence ID" value="PGSC0003DMT400028148"/>
    <property type="gene ID" value="PGSC0003DMG400010857"/>
</dbReference>
<organism evidence="7 8">
    <name type="scientific">Solanum tuberosum</name>
    <name type="common">Potato</name>
    <dbReference type="NCBI Taxonomy" id="4113"/>
    <lineage>
        <taxon>Eukaryota</taxon>
        <taxon>Viridiplantae</taxon>
        <taxon>Streptophyta</taxon>
        <taxon>Embryophyta</taxon>
        <taxon>Tracheophyta</taxon>
        <taxon>Spermatophyta</taxon>
        <taxon>Magnoliopsida</taxon>
        <taxon>eudicotyledons</taxon>
        <taxon>Gunneridae</taxon>
        <taxon>Pentapetalae</taxon>
        <taxon>asterids</taxon>
        <taxon>lamiids</taxon>
        <taxon>Solanales</taxon>
        <taxon>Solanaceae</taxon>
        <taxon>Solanoideae</taxon>
        <taxon>Solaneae</taxon>
        <taxon>Solanum</taxon>
    </lineage>
</organism>
<dbReference type="InParanoid" id="M1AQR8"/>
<dbReference type="Pfam" id="PF14541">
    <property type="entry name" value="TAXi_C"/>
    <property type="match status" value="1"/>
</dbReference>
<dbReference type="GO" id="GO:0004190">
    <property type="term" value="F:aspartic-type endopeptidase activity"/>
    <property type="evidence" value="ECO:0007669"/>
    <property type="project" value="UniProtKB-KW"/>
</dbReference>
<evidence type="ECO:0000313" key="7">
    <source>
        <dbReference type="EnsemblPlants" id="PGSC0003DMT400028148"/>
    </source>
</evidence>
<accession>M1AQR8</accession>
<keyword evidence="3" id="KW-0064">Aspartyl protease</keyword>
<evidence type="ECO:0000259" key="6">
    <source>
        <dbReference type="PROSITE" id="PS51767"/>
    </source>
</evidence>
<keyword evidence="2" id="KW-0645">Protease</keyword>
<dbReference type="HOGENOM" id="CLU_540151_0_0_1"/>
<dbReference type="PROSITE" id="PS51767">
    <property type="entry name" value="PEPTIDASE_A1"/>
    <property type="match status" value="1"/>
</dbReference>
<comment type="similarity">
    <text evidence="1">Belongs to the peptidase A1 family.</text>
</comment>
<keyword evidence="8" id="KW-1185">Reference proteome</keyword>
<dbReference type="InterPro" id="IPR033121">
    <property type="entry name" value="PEPTIDASE_A1"/>
</dbReference>
<evidence type="ECO:0000256" key="3">
    <source>
        <dbReference type="ARBA" id="ARBA00022750"/>
    </source>
</evidence>
<name>M1AQR8_SOLTU</name>
<dbReference type="CDD" id="cd05476">
    <property type="entry name" value="pepsin_A_like_plant"/>
    <property type="match status" value="1"/>
</dbReference>
<evidence type="ECO:0000256" key="4">
    <source>
        <dbReference type="ARBA" id="ARBA00022801"/>
    </source>
</evidence>
<dbReference type="eggNOG" id="KOG1339">
    <property type="taxonomic scope" value="Eukaryota"/>
</dbReference>
<dbReference type="AlphaFoldDB" id="M1AQR8"/>
<dbReference type="EnsemblPlants" id="PGSC0003DMT400028148">
    <property type="protein sequence ID" value="PGSC0003DMT400028148"/>
    <property type="gene ID" value="PGSC0003DMG400010857"/>
</dbReference>
<dbReference type="InterPro" id="IPR032861">
    <property type="entry name" value="TAXi_N"/>
</dbReference>
<dbReference type="InterPro" id="IPR021109">
    <property type="entry name" value="Peptidase_aspartic_dom_sf"/>
</dbReference>
<evidence type="ECO:0000313" key="8">
    <source>
        <dbReference type="Proteomes" id="UP000011115"/>
    </source>
</evidence>